<comment type="similarity">
    <text evidence="7">Belongs to the binding-protein-dependent transport system permease family.</text>
</comment>
<dbReference type="GO" id="GO:0055085">
    <property type="term" value="P:transmembrane transport"/>
    <property type="evidence" value="ECO:0007669"/>
    <property type="project" value="InterPro"/>
</dbReference>
<evidence type="ECO:0000256" key="7">
    <source>
        <dbReference type="RuleBase" id="RU363032"/>
    </source>
</evidence>
<dbReference type="CDD" id="cd06261">
    <property type="entry name" value="TM_PBP2"/>
    <property type="match status" value="1"/>
</dbReference>
<feature type="transmembrane region" description="Helical" evidence="7">
    <location>
        <begin position="249"/>
        <end position="270"/>
    </location>
</feature>
<feature type="transmembrane region" description="Helical" evidence="7">
    <location>
        <begin position="208"/>
        <end position="228"/>
    </location>
</feature>
<keyword evidence="2 7" id="KW-0813">Transport</keyword>
<keyword evidence="3" id="KW-1003">Cell membrane</keyword>
<dbReference type="PROSITE" id="PS50928">
    <property type="entry name" value="ABC_TM1"/>
    <property type="match status" value="1"/>
</dbReference>
<keyword evidence="5 7" id="KW-1133">Transmembrane helix</keyword>
<dbReference type="EMBL" id="CP016893">
    <property type="protein sequence ID" value="AST58663.1"/>
    <property type="molecule type" value="Genomic_DNA"/>
</dbReference>
<dbReference type="AlphaFoldDB" id="A0A223I1Q5"/>
<dbReference type="GO" id="GO:0005886">
    <property type="term" value="C:plasma membrane"/>
    <property type="evidence" value="ECO:0007669"/>
    <property type="project" value="UniProtKB-SubCell"/>
</dbReference>
<keyword evidence="6 7" id="KW-0472">Membrane</keyword>
<evidence type="ECO:0000256" key="4">
    <source>
        <dbReference type="ARBA" id="ARBA00022692"/>
    </source>
</evidence>
<dbReference type="PROSITE" id="PS51257">
    <property type="entry name" value="PROKAR_LIPOPROTEIN"/>
    <property type="match status" value="1"/>
</dbReference>
<comment type="subcellular location">
    <subcellularLocation>
        <location evidence="1 7">Cell membrane</location>
        <topology evidence="1 7">Multi-pass membrane protein</topology>
    </subcellularLocation>
</comment>
<keyword evidence="4 7" id="KW-0812">Transmembrane</keyword>
<evidence type="ECO:0000256" key="8">
    <source>
        <dbReference type="SAM" id="SignalP"/>
    </source>
</evidence>
<dbReference type="InterPro" id="IPR035906">
    <property type="entry name" value="MetI-like_sf"/>
</dbReference>
<sequence>MNRRFLSIIVVAVLLMTTLFSGCSANQNNTSSNKNETSTVQKQDTKKSVTIKLGMWSSSPAETKIVNDQLAAFKQKYPNINVLAYAVITLGPFIWSMITSLRPTSEIDSLKINFNHLTLDNYKMIISQFPFLRWFANSLIVAIAVTIGNILFNILFNSMAGYALARINFAGRNLLFIIVLALMMVPGQVVMVPTYILLSKLGWVNTYWGLTIPFLTSSFGIFLMRQFFLSIPKEIEEAATIDGLSRFRIFLQIVLPLSKPALTTQFIFMFTGNWNSFLWPSLLTSSDNMYTLPVGLNSFYGQYYQFWNQVMAGAILLTLPMILIFLIFQKQFVKGISTTGLK</sequence>
<keyword evidence="8" id="KW-0732">Signal</keyword>
<evidence type="ECO:0000256" key="2">
    <source>
        <dbReference type="ARBA" id="ARBA00022448"/>
    </source>
</evidence>
<name>A0A223I1Q5_THETR</name>
<feature type="transmembrane region" description="Helical" evidence="7">
    <location>
        <begin position="306"/>
        <end position="328"/>
    </location>
</feature>
<feature type="transmembrane region" description="Helical" evidence="7">
    <location>
        <begin position="131"/>
        <end position="152"/>
    </location>
</feature>
<feature type="transmembrane region" description="Helical" evidence="7">
    <location>
        <begin position="173"/>
        <end position="196"/>
    </location>
</feature>
<dbReference type="PANTHER" id="PTHR43744:SF12">
    <property type="entry name" value="ABC TRANSPORTER PERMEASE PROTEIN MG189-RELATED"/>
    <property type="match status" value="1"/>
</dbReference>
<dbReference type="Pfam" id="PF00528">
    <property type="entry name" value="BPD_transp_1"/>
    <property type="match status" value="1"/>
</dbReference>
<protein>
    <submittedName>
        <fullName evidence="10">ABC transporter permease</fullName>
    </submittedName>
</protein>
<evidence type="ECO:0000313" key="11">
    <source>
        <dbReference type="Proteomes" id="UP000214975"/>
    </source>
</evidence>
<dbReference type="Gene3D" id="1.10.3720.10">
    <property type="entry name" value="MetI-like"/>
    <property type="match status" value="1"/>
</dbReference>
<accession>A0A223I1Q5</accession>
<dbReference type="Proteomes" id="UP000214975">
    <property type="component" value="Chromosome"/>
</dbReference>
<gene>
    <name evidence="10" type="ORF">Thert_02850</name>
</gene>
<dbReference type="InterPro" id="IPR000515">
    <property type="entry name" value="MetI-like"/>
</dbReference>
<dbReference type="SUPFAM" id="SSF161098">
    <property type="entry name" value="MetI-like"/>
    <property type="match status" value="1"/>
</dbReference>
<dbReference type="PANTHER" id="PTHR43744">
    <property type="entry name" value="ABC TRANSPORTER PERMEASE PROTEIN MG189-RELATED-RELATED"/>
    <property type="match status" value="1"/>
</dbReference>
<proteinExistence type="inferred from homology"/>
<evidence type="ECO:0000256" key="3">
    <source>
        <dbReference type="ARBA" id="ARBA00022475"/>
    </source>
</evidence>
<evidence type="ECO:0000256" key="6">
    <source>
        <dbReference type="ARBA" id="ARBA00023136"/>
    </source>
</evidence>
<evidence type="ECO:0000313" key="10">
    <source>
        <dbReference type="EMBL" id="AST58663.1"/>
    </source>
</evidence>
<evidence type="ECO:0000259" key="9">
    <source>
        <dbReference type="PROSITE" id="PS50928"/>
    </source>
</evidence>
<feature type="signal peptide" evidence="8">
    <location>
        <begin position="1"/>
        <end position="25"/>
    </location>
</feature>
<feature type="domain" description="ABC transmembrane type-1" evidence="9">
    <location>
        <begin position="139"/>
        <end position="328"/>
    </location>
</feature>
<evidence type="ECO:0000256" key="5">
    <source>
        <dbReference type="ARBA" id="ARBA00022989"/>
    </source>
</evidence>
<dbReference type="RefSeq" id="WP_237268775.1">
    <property type="nucleotide sequence ID" value="NZ_CP016893.1"/>
</dbReference>
<organism evidence="10 11">
    <name type="scientific">Thermoanaerobacterium thermosaccharolyticum</name>
    <name type="common">Clostridium thermosaccharolyticum</name>
    <dbReference type="NCBI Taxonomy" id="1517"/>
    <lineage>
        <taxon>Bacteria</taxon>
        <taxon>Bacillati</taxon>
        <taxon>Bacillota</taxon>
        <taxon>Clostridia</taxon>
        <taxon>Thermoanaerobacterales</taxon>
        <taxon>Thermoanaerobacteraceae</taxon>
        <taxon>Thermoanaerobacterium</taxon>
    </lineage>
</organism>
<feature type="chain" id="PRO_5012827149" evidence="8">
    <location>
        <begin position="26"/>
        <end position="342"/>
    </location>
</feature>
<evidence type="ECO:0000256" key="1">
    <source>
        <dbReference type="ARBA" id="ARBA00004651"/>
    </source>
</evidence>
<reference evidence="10 11" key="1">
    <citation type="submission" date="2016-08" db="EMBL/GenBank/DDBJ databases">
        <title>A novel genetic cassette of butanologenic Thermoanaerobacterium thermosaccharolyticum that directly convert cellulose to butanol.</title>
        <authorList>
            <person name="Li T."/>
            <person name="He J."/>
        </authorList>
    </citation>
    <scope>NUCLEOTIDE SEQUENCE [LARGE SCALE GENOMIC DNA]</scope>
    <source>
        <strain evidence="10 11">TG57</strain>
    </source>
</reference>